<keyword evidence="2" id="KW-1185">Reference proteome</keyword>
<dbReference type="RefSeq" id="WP_083643178.1">
    <property type="nucleotide sequence ID" value="NZ_AMRU01000003.1"/>
</dbReference>
<name>A0A1L7I2I3_9FLAO</name>
<dbReference type="STRING" id="1229726.GRFL_0558"/>
<evidence type="ECO:0000313" key="2">
    <source>
        <dbReference type="Proteomes" id="UP000186230"/>
    </source>
</evidence>
<proteinExistence type="predicted"/>
<dbReference type="KEGG" id="gfl:GRFL_0558"/>
<dbReference type="Proteomes" id="UP000186230">
    <property type="component" value="Chromosome"/>
</dbReference>
<dbReference type="AlphaFoldDB" id="A0A1L7I2I3"/>
<gene>
    <name evidence="1" type="ORF">GRFL_0558</name>
</gene>
<dbReference type="NCBIfam" id="TIGR01200">
    <property type="entry name" value="GLPGLI"/>
    <property type="match status" value="1"/>
</dbReference>
<dbReference type="InterPro" id="IPR005901">
    <property type="entry name" value="GLPGLI"/>
</dbReference>
<reference evidence="1 2" key="1">
    <citation type="submission" date="2016-07" db="EMBL/GenBank/DDBJ databases">
        <title>Multi-omics approach to identify versatile polysaccharide utilization systems of a marine flavobacterium Gramella flava.</title>
        <authorList>
            <person name="Tang K."/>
        </authorList>
    </citation>
    <scope>NUCLEOTIDE SEQUENCE [LARGE SCALE GENOMIC DNA]</scope>
    <source>
        <strain evidence="1 2">JLT2011</strain>
    </source>
</reference>
<sequence>MRFLLFFFFITFISLSQAQEKGIVYYGHIESPGKGGPVGLDFNAYLVFNKEASYYVTAKDSLENQSELEEKKIKEVNGTKQIYLGKHTLAQGKQVYYNRKKDSLWWNKKYKEPVYGREKRTKIDWVLGSETKSFGGLTCHKATGSFRGKNYTAWYTDAIPLPYGPWKLQGLPGLILEAYDDDKEMYMYFKSVEYPTDRELSVGPLEKPRDDKEYPWLSIDEYKQTLEKLAERSKTKAILIAKQMGGDVTVNPGGVETLSVELFD</sequence>
<dbReference type="OrthoDB" id="1440774at2"/>
<organism evidence="1 2">
    <name type="scientific">Christiangramia flava JLT2011</name>
    <dbReference type="NCBI Taxonomy" id="1229726"/>
    <lineage>
        <taxon>Bacteria</taxon>
        <taxon>Pseudomonadati</taxon>
        <taxon>Bacteroidota</taxon>
        <taxon>Flavobacteriia</taxon>
        <taxon>Flavobacteriales</taxon>
        <taxon>Flavobacteriaceae</taxon>
        <taxon>Christiangramia</taxon>
    </lineage>
</organism>
<evidence type="ECO:0000313" key="1">
    <source>
        <dbReference type="EMBL" id="APU67282.1"/>
    </source>
</evidence>
<accession>A0A1L7I2I3</accession>
<dbReference type="Pfam" id="PF09697">
    <property type="entry name" value="Porph_ging"/>
    <property type="match status" value="1"/>
</dbReference>
<dbReference type="EMBL" id="CP016359">
    <property type="protein sequence ID" value="APU67282.1"/>
    <property type="molecule type" value="Genomic_DNA"/>
</dbReference>
<protein>
    <submittedName>
        <fullName evidence="1">Uncharacterized protein</fullName>
    </submittedName>
</protein>